<sequence length="334" mass="36992">MLKHTFATFLMLLSGIILHAQDIQYIDESSVEENISSGGQLYVINPEEQYIYFKPQPLSFIGNSFKDIYLAAGEAVKKENLWGMGAIAASTAILIVYDEEITAAAKQFGRFINLEATNNAKNISPIEGVSFFVPTDLASSLYYIGDGITELSVNLGFYIYGWCTKDARALRTATQLTEGMIAVGTSVQVLKHLTGRSTAMMNNDKDLWRPFPSLQAYHSSVPAYDAFPSGHLATAMMTTTVIAMNYPEYKFVKPLCYTLMGLCGYQMLNNGVHWAGDYPLALAMGYTMGKIAVNRGRYKVQRPMMMQNRIQPKFDLVPTVLDGYASGLTLSVVF</sequence>
<dbReference type="CDD" id="cd01610">
    <property type="entry name" value="PAP2_like"/>
    <property type="match status" value="1"/>
</dbReference>
<feature type="domain" description="Phosphatidic acid phosphatase type 2/haloperoxidase" evidence="2">
    <location>
        <begin position="175"/>
        <end position="294"/>
    </location>
</feature>
<reference evidence="3 4" key="1">
    <citation type="submission" date="2018-06" db="EMBL/GenBank/DDBJ databases">
        <title>Genomic Encyclopedia of Archaeal and Bacterial Type Strains, Phase II (KMG-II): from individual species to whole genera.</title>
        <authorList>
            <person name="Goeker M."/>
        </authorList>
    </citation>
    <scope>NUCLEOTIDE SEQUENCE [LARGE SCALE GENOMIC DNA]</scope>
    <source>
        <strain evidence="3 4">DSM 6779</strain>
    </source>
</reference>
<evidence type="ECO:0000259" key="2">
    <source>
        <dbReference type="Pfam" id="PF01569"/>
    </source>
</evidence>
<protein>
    <submittedName>
        <fullName evidence="3">PAP2 superfamily protein</fullName>
    </submittedName>
</protein>
<dbReference type="Pfam" id="PF01569">
    <property type="entry name" value="PAP2"/>
    <property type="match status" value="1"/>
</dbReference>
<dbReference type="InterPro" id="IPR000326">
    <property type="entry name" value="PAP2/HPO"/>
</dbReference>
<proteinExistence type="predicted"/>
<keyword evidence="4" id="KW-1185">Reference proteome</keyword>
<organism evidence="3 4">
    <name type="scientific">Breznakibacter xylanolyticus</name>
    <dbReference type="NCBI Taxonomy" id="990"/>
    <lineage>
        <taxon>Bacteria</taxon>
        <taxon>Pseudomonadati</taxon>
        <taxon>Bacteroidota</taxon>
        <taxon>Bacteroidia</taxon>
        <taxon>Marinilabiliales</taxon>
        <taxon>Marinilabiliaceae</taxon>
        <taxon>Breznakibacter</taxon>
    </lineage>
</organism>
<dbReference type="EMBL" id="QKZK01000005">
    <property type="protein sequence ID" value="PZX19236.1"/>
    <property type="molecule type" value="Genomic_DNA"/>
</dbReference>
<evidence type="ECO:0000313" key="4">
    <source>
        <dbReference type="Proteomes" id="UP000249239"/>
    </source>
</evidence>
<name>A0A2W7P1D3_9BACT</name>
<dbReference type="RefSeq" id="WP_170124234.1">
    <property type="nucleotide sequence ID" value="NZ_QKZK01000005.1"/>
</dbReference>
<keyword evidence="1" id="KW-0732">Signal</keyword>
<evidence type="ECO:0000313" key="3">
    <source>
        <dbReference type="EMBL" id="PZX19236.1"/>
    </source>
</evidence>
<feature type="signal peptide" evidence="1">
    <location>
        <begin position="1"/>
        <end position="20"/>
    </location>
</feature>
<accession>A0A2W7P1D3</accession>
<evidence type="ECO:0000256" key="1">
    <source>
        <dbReference type="SAM" id="SignalP"/>
    </source>
</evidence>
<dbReference type="Proteomes" id="UP000249239">
    <property type="component" value="Unassembled WGS sequence"/>
</dbReference>
<dbReference type="SUPFAM" id="SSF48317">
    <property type="entry name" value="Acid phosphatase/Vanadium-dependent haloperoxidase"/>
    <property type="match status" value="1"/>
</dbReference>
<dbReference type="Gene3D" id="1.20.144.10">
    <property type="entry name" value="Phosphatidic acid phosphatase type 2/haloperoxidase"/>
    <property type="match status" value="1"/>
</dbReference>
<dbReference type="AlphaFoldDB" id="A0A2W7P1D3"/>
<feature type="chain" id="PRO_5015882143" evidence="1">
    <location>
        <begin position="21"/>
        <end position="334"/>
    </location>
</feature>
<dbReference type="InterPro" id="IPR036938">
    <property type="entry name" value="PAP2/HPO_sf"/>
</dbReference>
<comment type="caution">
    <text evidence="3">The sequence shown here is derived from an EMBL/GenBank/DDBJ whole genome shotgun (WGS) entry which is preliminary data.</text>
</comment>
<gene>
    <name evidence="3" type="ORF">LX69_00903</name>
</gene>